<reference evidence="5" key="1">
    <citation type="submission" date="2025-08" db="UniProtKB">
        <authorList>
            <consortium name="RefSeq"/>
        </authorList>
    </citation>
    <scope>IDENTIFICATION</scope>
</reference>
<dbReference type="Proteomes" id="UP001165740">
    <property type="component" value="Chromosome 3"/>
</dbReference>
<keyword evidence="2" id="KW-0812">Transmembrane</keyword>
<keyword evidence="4" id="KW-1185">Reference proteome</keyword>
<evidence type="ECO:0000313" key="4">
    <source>
        <dbReference type="Proteomes" id="UP001165740"/>
    </source>
</evidence>
<keyword evidence="2" id="KW-0472">Membrane</keyword>
<sequence length="376" mass="43355">MAAPLSIHDFDVLEPTYCRLQHNFTENDKLKSLIRDISAFIPSQRQHEKILSDFDILNILLYRRGGQLRRLKCFQLLKRVQTCLKRFHKFEKLYQLLLALNKDLKSADAGYESGSKNVYLPSHQSWSYVLYIQSVYVQLLKTTGTYCVLAFTDLSQLLVFGWFVPTVIVFMGIIARIWLLCQTLTEKVVSSYNKIYLCREMFEPSASGWSEPSLAPLLCSTSKVQPKLVEQLTEASQQVNEIDREMEGCETTRGDVMSHVQEEDIGEPVAVKRKSKSQERPNKRLKLDEQKLRKNFPQTNREICVPGVKMESVEATESVVVKTTKDKTSLKKKKKKKKCVEKESDLDAMERCSAETDLKSLTKRKKKKKKKLPKLS</sequence>
<protein>
    <submittedName>
        <fullName evidence="5">Uncharacterized protein LOC106055457</fullName>
    </submittedName>
</protein>
<dbReference type="KEGG" id="bgt:106055457"/>
<evidence type="ECO:0000256" key="1">
    <source>
        <dbReference type="SAM" id="MobiDB-lite"/>
    </source>
</evidence>
<dbReference type="OrthoDB" id="9899341at2759"/>
<feature type="transmembrane region" description="Helical" evidence="2">
    <location>
        <begin position="157"/>
        <end position="179"/>
    </location>
</feature>
<dbReference type="GO" id="GO:0045747">
    <property type="term" value="P:positive regulation of Notch signaling pathway"/>
    <property type="evidence" value="ECO:0007669"/>
    <property type="project" value="TreeGrafter"/>
</dbReference>
<dbReference type="GO" id="GO:0005634">
    <property type="term" value="C:nucleus"/>
    <property type="evidence" value="ECO:0007669"/>
    <property type="project" value="TreeGrafter"/>
</dbReference>
<dbReference type="RefSeq" id="XP_013067173.2">
    <property type="nucleotide sequence ID" value="XM_013211719.2"/>
</dbReference>
<gene>
    <name evidence="5" type="primary">LOC106055457</name>
</gene>
<name>A0A9U8DZ84_BIOGL</name>
<dbReference type="Pfam" id="PF14780">
    <property type="entry name" value="NEPRO_N"/>
    <property type="match status" value="1"/>
</dbReference>
<feature type="compositionally biased region" description="Basic residues" evidence="1">
    <location>
        <begin position="361"/>
        <end position="376"/>
    </location>
</feature>
<feature type="compositionally biased region" description="Basic and acidic residues" evidence="1">
    <location>
        <begin position="340"/>
        <end position="360"/>
    </location>
</feature>
<evidence type="ECO:0000259" key="3">
    <source>
        <dbReference type="Pfam" id="PF14780"/>
    </source>
</evidence>
<dbReference type="InterPro" id="IPR027951">
    <property type="entry name" value="Nepro_N"/>
</dbReference>
<dbReference type="InterPro" id="IPR052835">
    <property type="entry name" value="Nepro"/>
</dbReference>
<feature type="region of interest" description="Disordered" evidence="1">
    <location>
        <begin position="323"/>
        <end position="376"/>
    </location>
</feature>
<dbReference type="OMA" id="EMEGCET"/>
<evidence type="ECO:0000256" key="2">
    <source>
        <dbReference type="SAM" id="Phobius"/>
    </source>
</evidence>
<feature type="domain" description="Nucleolus and neural progenitor protein-like N-terminal" evidence="3">
    <location>
        <begin position="10"/>
        <end position="196"/>
    </location>
</feature>
<organism evidence="4 5">
    <name type="scientific">Biomphalaria glabrata</name>
    <name type="common">Bloodfluke planorb</name>
    <name type="synonym">Freshwater snail</name>
    <dbReference type="NCBI Taxonomy" id="6526"/>
    <lineage>
        <taxon>Eukaryota</taxon>
        <taxon>Metazoa</taxon>
        <taxon>Spiralia</taxon>
        <taxon>Lophotrochozoa</taxon>
        <taxon>Mollusca</taxon>
        <taxon>Gastropoda</taxon>
        <taxon>Heterobranchia</taxon>
        <taxon>Euthyneura</taxon>
        <taxon>Panpulmonata</taxon>
        <taxon>Hygrophila</taxon>
        <taxon>Lymnaeoidea</taxon>
        <taxon>Planorbidae</taxon>
        <taxon>Biomphalaria</taxon>
    </lineage>
</organism>
<dbReference type="GeneID" id="106055457"/>
<evidence type="ECO:0000313" key="5">
    <source>
        <dbReference type="RefSeq" id="XP_013067173.2"/>
    </source>
</evidence>
<dbReference type="PANTHER" id="PTHR34761">
    <property type="entry name" value="NUCLEOLUS AND NEURAL PROGENITOR PROTEIN"/>
    <property type="match status" value="1"/>
</dbReference>
<dbReference type="PANTHER" id="PTHR34761:SF1">
    <property type="entry name" value="NUCLEOLUS AND NEURAL PROGENITOR PROTEIN"/>
    <property type="match status" value="1"/>
</dbReference>
<feature type="compositionally biased region" description="Basic residues" evidence="1">
    <location>
        <begin position="330"/>
        <end position="339"/>
    </location>
</feature>
<proteinExistence type="predicted"/>
<dbReference type="AlphaFoldDB" id="A0A9U8DZ84"/>
<keyword evidence="2" id="KW-1133">Transmembrane helix</keyword>
<accession>A0A9U8DZ84</accession>